<gene>
    <name evidence="3" type="ORF">GCM10009533_01850</name>
</gene>
<feature type="compositionally biased region" description="Pro residues" evidence="1">
    <location>
        <begin position="1"/>
        <end position="30"/>
    </location>
</feature>
<keyword evidence="2" id="KW-1133">Transmembrane helix</keyword>
<protein>
    <submittedName>
        <fullName evidence="3">Uncharacterized protein</fullName>
    </submittedName>
</protein>
<dbReference type="RefSeq" id="WP_009951502.1">
    <property type="nucleotide sequence ID" value="NZ_BAAAGS010000001.1"/>
</dbReference>
<dbReference type="EMBL" id="BAAAGS010000001">
    <property type="protein sequence ID" value="GAA0506738.1"/>
    <property type="molecule type" value="Genomic_DNA"/>
</dbReference>
<reference evidence="4" key="1">
    <citation type="journal article" date="2019" name="Int. J. Syst. Evol. Microbiol.">
        <title>The Global Catalogue of Microorganisms (GCM) 10K type strain sequencing project: providing services to taxonomists for standard genome sequencing and annotation.</title>
        <authorList>
            <consortium name="The Broad Institute Genomics Platform"/>
            <consortium name="The Broad Institute Genome Sequencing Center for Infectious Disease"/>
            <person name="Wu L."/>
            <person name="Ma J."/>
        </authorList>
    </citation>
    <scope>NUCLEOTIDE SEQUENCE [LARGE SCALE GENOMIC DNA]</scope>
    <source>
        <strain evidence="4">JCM 10303</strain>
    </source>
</reference>
<keyword evidence="4" id="KW-1185">Reference proteome</keyword>
<evidence type="ECO:0000256" key="1">
    <source>
        <dbReference type="SAM" id="MobiDB-lite"/>
    </source>
</evidence>
<organism evidence="3 4">
    <name type="scientific">Saccharopolyspora erythraea</name>
    <name type="common">Streptomyces erythraeus</name>
    <dbReference type="NCBI Taxonomy" id="1836"/>
    <lineage>
        <taxon>Bacteria</taxon>
        <taxon>Bacillati</taxon>
        <taxon>Actinomycetota</taxon>
        <taxon>Actinomycetes</taxon>
        <taxon>Pseudonocardiales</taxon>
        <taxon>Pseudonocardiaceae</taxon>
        <taxon>Saccharopolyspora</taxon>
    </lineage>
</organism>
<feature type="region of interest" description="Disordered" evidence="1">
    <location>
        <begin position="1"/>
        <end position="80"/>
    </location>
</feature>
<proteinExistence type="predicted"/>
<comment type="caution">
    <text evidence="3">The sequence shown here is derived from an EMBL/GenBank/DDBJ whole genome shotgun (WGS) entry which is preliminary data.</text>
</comment>
<name>A0ABP3LT25_SACER</name>
<feature type="compositionally biased region" description="Low complexity" evidence="1">
    <location>
        <begin position="48"/>
        <end position="75"/>
    </location>
</feature>
<evidence type="ECO:0000313" key="3">
    <source>
        <dbReference type="EMBL" id="GAA0506738.1"/>
    </source>
</evidence>
<feature type="transmembrane region" description="Helical" evidence="2">
    <location>
        <begin position="182"/>
        <end position="205"/>
    </location>
</feature>
<evidence type="ECO:0000313" key="4">
    <source>
        <dbReference type="Proteomes" id="UP001500729"/>
    </source>
</evidence>
<evidence type="ECO:0000256" key="2">
    <source>
        <dbReference type="SAM" id="Phobius"/>
    </source>
</evidence>
<sequence>MTNPYGPPPGNQPYPPPGQPYPQPGQPAPQPGGYAPQSGPQPMPPAAPQQGGYPQQPGMPMGQQPMGNPPMGQQMAPPPPGMGRVVLDSSYFVLAFILALFKPGITINGQPGPVATWGKTVIDLPPGQYQIQVHVNYLWKFGHAVAVVPVNAGQQVDVYYKAPAIAFGEGNIGPVPQEVPNLALTLAIAIGVPVLILLLGFLPLLMM</sequence>
<dbReference type="Proteomes" id="UP001500729">
    <property type="component" value="Unassembled WGS sequence"/>
</dbReference>
<accession>A0ABP3LT25</accession>
<keyword evidence="2" id="KW-0472">Membrane</keyword>
<keyword evidence="2" id="KW-0812">Transmembrane</keyword>